<proteinExistence type="predicted"/>
<protein>
    <submittedName>
        <fullName evidence="2">Transposase</fullName>
    </submittedName>
</protein>
<evidence type="ECO:0000313" key="2">
    <source>
        <dbReference type="WBParaSite" id="ALUE_0000212701-mRNA-1"/>
    </source>
</evidence>
<accession>A0A0M3HKT2</accession>
<keyword evidence="1" id="KW-1185">Reference proteome</keyword>
<dbReference type="AlphaFoldDB" id="A0A0M3HKT2"/>
<dbReference type="Proteomes" id="UP000036681">
    <property type="component" value="Unplaced"/>
</dbReference>
<sequence length="44" mass="5340">MKYIVHQRTIKAHFYPNILFNLFGMGREQEKCIKTLHDFTSKVR</sequence>
<organism evidence="1 2">
    <name type="scientific">Ascaris lumbricoides</name>
    <name type="common">Giant roundworm</name>
    <dbReference type="NCBI Taxonomy" id="6252"/>
    <lineage>
        <taxon>Eukaryota</taxon>
        <taxon>Metazoa</taxon>
        <taxon>Ecdysozoa</taxon>
        <taxon>Nematoda</taxon>
        <taxon>Chromadorea</taxon>
        <taxon>Rhabditida</taxon>
        <taxon>Spirurina</taxon>
        <taxon>Ascaridomorpha</taxon>
        <taxon>Ascaridoidea</taxon>
        <taxon>Ascarididae</taxon>
        <taxon>Ascaris</taxon>
    </lineage>
</organism>
<dbReference type="WBParaSite" id="ALUE_0000212701-mRNA-1">
    <property type="protein sequence ID" value="ALUE_0000212701-mRNA-1"/>
    <property type="gene ID" value="ALUE_0000212701"/>
</dbReference>
<name>A0A0M3HKT2_ASCLU</name>
<reference evidence="2" key="1">
    <citation type="submission" date="2017-02" db="UniProtKB">
        <authorList>
            <consortium name="WormBaseParasite"/>
        </authorList>
    </citation>
    <scope>IDENTIFICATION</scope>
</reference>
<evidence type="ECO:0000313" key="1">
    <source>
        <dbReference type="Proteomes" id="UP000036681"/>
    </source>
</evidence>